<dbReference type="Pfam" id="PF00903">
    <property type="entry name" value="Glyoxalase"/>
    <property type="match status" value="1"/>
</dbReference>
<keyword evidence="3" id="KW-1185">Reference proteome</keyword>
<protein>
    <submittedName>
        <fullName evidence="2">VOC family protein</fullName>
    </submittedName>
</protein>
<comment type="caution">
    <text evidence="2">The sequence shown here is derived from an EMBL/GenBank/DDBJ whole genome shotgun (WGS) entry which is preliminary data.</text>
</comment>
<dbReference type="SUPFAM" id="SSF54593">
    <property type="entry name" value="Glyoxalase/Bleomycin resistance protein/Dihydroxybiphenyl dioxygenase"/>
    <property type="match status" value="1"/>
</dbReference>
<dbReference type="EMBL" id="JBHSBL010000007">
    <property type="protein sequence ID" value="MFC4065190.1"/>
    <property type="molecule type" value="Genomic_DNA"/>
</dbReference>
<dbReference type="Proteomes" id="UP001595867">
    <property type="component" value="Unassembled WGS sequence"/>
</dbReference>
<name>A0ABV8ITS5_9ACTN</name>
<dbReference type="PROSITE" id="PS51819">
    <property type="entry name" value="VOC"/>
    <property type="match status" value="1"/>
</dbReference>
<sequence length="205" mass="21943">MVDFKIEVVVLPVADVDRSRDFYKGIGFREDVDFTGPDGFRVVHLTPPGSAASIIIGTGVTEAAPGSSRGVHLIVDDIVAAHDHLAAHGVPVSEVFHDAGGVFHHAGTTGRVGGPHPGRQSYGSFLSFTDPDGNEFFLQEVTERRPGRISHVVYDSVAAVEAALRDAATAHGQYEATVLDGRHDEDWPSWYAAHMARSAGFARMA</sequence>
<organism evidence="2 3">
    <name type="scientific">Actinoplanes subglobosus</name>
    <dbReference type="NCBI Taxonomy" id="1547892"/>
    <lineage>
        <taxon>Bacteria</taxon>
        <taxon>Bacillati</taxon>
        <taxon>Actinomycetota</taxon>
        <taxon>Actinomycetes</taxon>
        <taxon>Micromonosporales</taxon>
        <taxon>Micromonosporaceae</taxon>
        <taxon>Actinoplanes</taxon>
    </lineage>
</organism>
<evidence type="ECO:0000313" key="3">
    <source>
        <dbReference type="Proteomes" id="UP001595867"/>
    </source>
</evidence>
<gene>
    <name evidence="2" type="ORF">ACFO0C_09615</name>
</gene>
<evidence type="ECO:0000259" key="1">
    <source>
        <dbReference type="PROSITE" id="PS51819"/>
    </source>
</evidence>
<dbReference type="InterPro" id="IPR037523">
    <property type="entry name" value="VOC_core"/>
</dbReference>
<dbReference type="InterPro" id="IPR029068">
    <property type="entry name" value="Glyas_Bleomycin-R_OHBP_Dase"/>
</dbReference>
<feature type="domain" description="VOC" evidence="1">
    <location>
        <begin position="5"/>
        <end position="141"/>
    </location>
</feature>
<dbReference type="Gene3D" id="3.10.180.10">
    <property type="entry name" value="2,3-Dihydroxybiphenyl 1,2-Dioxygenase, domain 1"/>
    <property type="match status" value="1"/>
</dbReference>
<accession>A0ABV8ITS5</accession>
<evidence type="ECO:0000313" key="2">
    <source>
        <dbReference type="EMBL" id="MFC4065190.1"/>
    </source>
</evidence>
<proteinExistence type="predicted"/>
<reference evidence="3" key="1">
    <citation type="journal article" date="2019" name="Int. J. Syst. Evol. Microbiol.">
        <title>The Global Catalogue of Microorganisms (GCM) 10K type strain sequencing project: providing services to taxonomists for standard genome sequencing and annotation.</title>
        <authorList>
            <consortium name="The Broad Institute Genomics Platform"/>
            <consortium name="The Broad Institute Genome Sequencing Center for Infectious Disease"/>
            <person name="Wu L."/>
            <person name="Ma J."/>
        </authorList>
    </citation>
    <scope>NUCLEOTIDE SEQUENCE [LARGE SCALE GENOMIC DNA]</scope>
    <source>
        <strain evidence="3">TBRC 5832</strain>
    </source>
</reference>
<dbReference type="InterPro" id="IPR004360">
    <property type="entry name" value="Glyas_Fos-R_dOase_dom"/>
</dbReference>
<dbReference type="RefSeq" id="WP_378066222.1">
    <property type="nucleotide sequence ID" value="NZ_JBHSBL010000007.1"/>
</dbReference>